<evidence type="ECO:0000256" key="10">
    <source>
        <dbReference type="ARBA" id="ARBA00023136"/>
    </source>
</evidence>
<feature type="transmembrane region" description="Helical" evidence="11">
    <location>
        <begin position="135"/>
        <end position="158"/>
    </location>
</feature>
<keyword evidence="14" id="KW-1185">Reference proteome</keyword>
<proteinExistence type="predicted"/>
<evidence type="ECO:0000259" key="12">
    <source>
        <dbReference type="PROSITE" id="PS50928"/>
    </source>
</evidence>
<organism evidence="13 14">
    <name type="scientific">Shinella fusca</name>
    <dbReference type="NCBI Taxonomy" id="544480"/>
    <lineage>
        <taxon>Bacteria</taxon>
        <taxon>Pseudomonadati</taxon>
        <taxon>Pseudomonadota</taxon>
        <taxon>Alphaproteobacteria</taxon>
        <taxon>Hyphomicrobiales</taxon>
        <taxon>Rhizobiaceae</taxon>
        <taxon>Shinella</taxon>
    </lineage>
</organism>
<feature type="transmembrane region" description="Helical" evidence="11">
    <location>
        <begin position="329"/>
        <end position="352"/>
    </location>
</feature>
<feature type="domain" description="ABC transmembrane type-1" evidence="12">
    <location>
        <begin position="329"/>
        <end position="527"/>
    </location>
</feature>
<comment type="caution">
    <text evidence="13">The sequence shown here is derived from an EMBL/GenBank/DDBJ whole genome shotgun (WGS) entry which is preliminary data.</text>
</comment>
<dbReference type="EMBL" id="JACHIK010000009">
    <property type="protein sequence ID" value="MBB5043491.1"/>
    <property type="molecule type" value="Genomic_DNA"/>
</dbReference>
<keyword evidence="5" id="KW-1003">Cell membrane</keyword>
<sequence length="541" mass="57183">MLFARAERRTLRAAGAFALCGVVAFVGAATAVLLGHAGEGGGAPLFDAYIRRVATFTLMQAVLSTALSVLLAIPVARALARQRTFPGRMWILRLSVVPLGLPALVAALGIVEIWGRQGVVNDLLRLAGLKNPVSVYGLAGILIAHVFFNLPLAVRFLVAALERIPPEYWLTSANLGMRGGAVFRLIEWPVIRRVLPGIAGLVLMLCAASFTIVLTLGGGPAATTIEVAIYQALRFDFDPARAVLLAFLQIVVTGALLALLSLFGRPPEEGATAGRAIRRFDGRQRRLADRLVILVFTLFTAAPLAATLVSGLAADFMRLALDPLLHRALLTSLAIAFASASLSLAVALPVVLVPQLLGAGDTGMGTRLMARALPAVGSLILLVPPVVMATGWFLMLRTFGETGRFAPAIVTVINALMALPFVIRVLEPAYRTHLARTARLALSLGVTGFDRFARIDWPALKKPFLTAFAFAMALSLGDLGAVAIFGAEGFVTLPWLLFSRMASYRTADAAGIALVLGVLCLLLTLPSTAADRSSESPSSDA</sequence>
<feature type="transmembrane region" description="Helical" evidence="11">
    <location>
        <begin position="405"/>
        <end position="426"/>
    </location>
</feature>
<dbReference type="Gene3D" id="1.10.3720.10">
    <property type="entry name" value="MetI-like"/>
    <property type="match status" value="2"/>
</dbReference>
<keyword evidence="10 11" id="KW-0472">Membrane</keyword>
<dbReference type="SUPFAM" id="SSF161098">
    <property type="entry name" value="MetI-like"/>
    <property type="match status" value="2"/>
</dbReference>
<feature type="transmembrane region" description="Helical" evidence="11">
    <location>
        <begin position="372"/>
        <end position="393"/>
    </location>
</feature>
<evidence type="ECO:0000256" key="4">
    <source>
        <dbReference type="ARBA" id="ARBA00022448"/>
    </source>
</evidence>
<keyword evidence="4" id="KW-0813">Transport</keyword>
<dbReference type="InterPro" id="IPR005947">
    <property type="entry name" value="ThiP_ABC_transpt"/>
</dbReference>
<dbReference type="PANTHER" id="PTHR30183">
    <property type="entry name" value="MOLYBDENUM TRANSPORT SYSTEM PERMEASE PROTEIN MODB"/>
    <property type="match status" value="1"/>
</dbReference>
<protein>
    <recommendedName>
        <fullName evidence="3">Thiamine transport system permease protein ThiP</fullName>
    </recommendedName>
</protein>
<keyword evidence="7 11" id="KW-0812">Transmembrane</keyword>
<dbReference type="InterPro" id="IPR000515">
    <property type="entry name" value="MetI-like"/>
</dbReference>
<feature type="transmembrane region" description="Helical" evidence="11">
    <location>
        <begin position="54"/>
        <end position="79"/>
    </location>
</feature>
<evidence type="ECO:0000256" key="3">
    <source>
        <dbReference type="ARBA" id="ARBA00016947"/>
    </source>
</evidence>
<dbReference type="GO" id="GO:0015888">
    <property type="term" value="P:thiamine transport"/>
    <property type="evidence" value="ECO:0007669"/>
    <property type="project" value="InterPro"/>
</dbReference>
<feature type="transmembrane region" description="Helical" evidence="11">
    <location>
        <begin position="242"/>
        <end position="266"/>
    </location>
</feature>
<evidence type="ECO:0000256" key="1">
    <source>
        <dbReference type="ARBA" id="ARBA00004429"/>
    </source>
</evidence>
<dbReference type="Proteomes" id="UP000535406">
    <property type="component" value="Unassembled WGS sequence"/>
</dbReference>
<evidence type="ECO:0000313" key="13">
    <source>
        <dbReference type="EMBL" id="MBB5043491.1"/>
    </source>
</evidence>
<comment type="subcellular location">
    <subcellularLocation>
        <location evidence="1">Cell inner membrane</location>
        <topology evidence="1">Multi-pass membrane protein</topology>
    </subcellularLocation>
</comment>
<dbReference type="NCBIfam" id="TIGR01253">
    <property type="entry name" value="thiP"/>
    <property type="match status" value="1"/>
</dbReference>
<dbReference type="InterPro" id="IPR035906">
    <property type="entry name" value="MetI-like_sf"/>
</dbReference>
<dbReference type="CDD" id="cd06261">
    <property type="entry name" value="TM_PBP2"/>
    <property type="match status" value="1"/>
</dbReference>
<feature type="transmembrane region" description="Helical" evidence="11">
    <location>
        <begin position="194"/>
        <end position="222"/>
    </location>
</feature>
<feature type="transmembrane region" description="Helical" evidence="11">
    <location>
        <begin position="287"/>
        <end position="309"/>
    </location>
</feature>
<evidence type="ECO:0000313" key="14">
    <source>
        <dbReference type="Proteomes" id="UP000535406"/>
    </source>
</evidence>
<evidence type="ECO:0000256" key="5">
    <source>
        <dbReference type="ARBA" id="ARBA00022475"/>
    </source>
</evidence>
<dbReference type="GO" id="GO:0022857">
    <property type="term" value="F:transmembrane transporter activity"/>
    <property type="evidence" value="ECO:0007669"/>
    <property type="project" value="InterPro"/>
</dbReference>
<keyword evidence="8" id="KW-0677">Repeat</keyword>
<evidence type="ECO:0000256" key="2">
    <source>
        <dbReference type="ARBA" id="ARBA00011650"/>
    </source>
</evidence>
<dbReference type="RefSeq" id="WP_184144859.1">
    <property type="nucleotide sequence ID" value="NZ_JACHIK010000009.1"/>
</dbReference>
<evidence type="ECO:0000256" key="7">
    <source>
        <dbReference type="ARBA" id="ARBA00022692"/>
    </source>
</evidence>
<name>A0A7W8DW06_9HYPH</name>
<feature type="transmembrane region" description="Helical" evidence="11">
    <location>
        <begin position="507"/>
        <end position="525"/>
    </location>
</feature>
<feature type="transmembrane region" description="Helical" evidence="11">
    <location>
        <begin position="12"/>
        <end position="34"/>
    </location>
</feature>
<evidence type="ECO:0000256" key="6">
    <source>
        <dbReference type="ARBA" id="ARBA00022519"/>
    </source>
</evidence>
<feature type="domain" description="ABC transmembrane type-1" evidence="12">
    <location>
        <begin position="54"/>
        <end position="261"/>
    </location>
</feature>
<keyword evidence="6" id="KW-0997">Cell inner membrane</keyword>
<feature type="transmembrane region" description="Helical" evidence="11">
    <location>
        <begin position="464"/>
        <end position="487"/>
    </location>
</feature>
<dbReference type="PANTHER" id="PTHR30183:SF9">
    <property type="entry name" value="THIAMINE TRANSPORT SYSTEM PERMEASE PROTEIN THIP"/>
    <property type="match status" value="1"/>
</dbReference>
<keyword evidence="9 11" id="KW-1133">Transmembrane helix</keyword>
<reference evidence="13 14" key="1">
    <citation type="submission" date="2020-08" db="EMBL/GenBank/DDBJ databases">
        <title>Genomic Encyclopedia of Type Strains, Phase IV (KMG-IV): sequencing the most valuable type-strain genomes for metagenomic binning, comparative biology and taxonomic classification.</title>
        <authorList>
            <person name="Goeker M."/>
        </authorList>
    </citation>
    <scope>NUCLEOTIDE SEQUENCE [LARGE SCALE GENOMIC DNA]</scope>
    <source>
        <strain evidence="13 14">DSM 21319</strain>
    </source>
</reference>
<evidence type="ECO:0000256" key="8">
    <source>
        <dbReference type="ARBA" id="ARBA00022737"/>
    </source>
</evidence>
<feature type="transmembrane region" description="Helical" evidence="11">
    <location>
        <begin position="91"/>
        <end position="115"/>
    </location>
</feature>
<comment type="subunit">
    <text evidence="2">The complex is composed of two ATP-binding proteins (ThiQ), two transmembrane proteins (ThiP) and a solute-binding protein (ThiB).</text>
</comment>
<gene>
    <name evidence="13" type="ORF">HNQ66_002897</name>
</gene>
<evidence type="ECO:0000256" key="9">
    <source>
        <dbReference type="ARBA" id="ARBA00022989"/>
    </source>
</evidence>
<evidence type="ECO:0000256" key="11">
    <source>
        <dbReference type="SAM" id="Phobius"/>
    </source>
</evidence>
<dbReference type="PROSITE" id="PS50928">
    <property type="entry name" value="ABC_TM1"/>
    <property type="match status" value="2"/>
</dbReference>
<accession>A0A7W8DW06</accession>
<dbReference type="AlphaFoldDB" id="A0A7W8DW06"/>
<dbReference type="GO" id="GO:0005886">
    <property type="term" value="C:plasma membrane"/>
    <property type="evidence" value="ECO:0007669"/>
    <property type="project" value="UniProtKB-SubCell"/>
</dbReference>